<accession>A0ACA9SYN1</accession>
<feature type="non-terminal residue" evidence="1">
    <location>
        <position position="128"/>
    </location>
</feature>
<feature type="non-terminal residue" evidence="1">
    <location>
        <position position="1"/>
    </location>
</feature>
<sequence>IHSDNNVNDKAHEDDYELPQILLTDILKTIKSSEILEIWRLTFSCNMKSQFVILILDDSHRCTCNMLVIYGYPCYHFYKILRTSPCTQWHIGLILKWWYRDNKIDNDQDFLIQHNPISLCIESSKDYA</sequence>
<evidence type="ECO:0000313" key="2">
    <source>
        <dbReference type="Proteomes" id="UP000789920"/>
    </source>
</evidence>
<dbReference type="EMBL" id="CAJVQC010172153">
    <property type="protein sequence ID" value="CAG8850703.1"/>
    <property type="molecule type" value="Genomic_DNA"/>
</dbReference>
<keyword evidence="2" id="KW-1185">Reference proteome</keyword>
<gene>
    <name evidence="1" type="ORF">RPERSI_LOCUS36221</name>
</gene>
<proteinExistence type="predicted"/>
<evidence type="ECO:0000313" key="1">
    <source>
        <dbReference type="EMBL" id="CAG8850703.1"/>
    </source>
</evidence>
<protein>
    <submittedName>
        <fullName evidence="1">12644_t:CDS:1</fullName>
    </submittedName>
</protein>
<name>A0ACA9SYN1_9GLOM</name>
<reference evidence="1" key="1">
    <citation type="submission" date="2021-06" db="EMBL/GenBank/DDBJ databases">
        <authorList>
            <person name="Kallberg Y."/>
            <person name="Tangrot J."/>
            <person name="Rosling A."/>
        </authorList>
    </citation>
    <scope>NUCLEOTIDE SEQUENCE</scope>
    <source>
        <strain evidence="1">MA461A</strain>
    </source>
</reference>
<comment type="caution">
    <text evidence="1">The sequence shown here is derived from an EMBL/GenBank/DDBJ whole genome shotgun (WGS) entry which is preliminary data.</text>
</comment>
<organism evidence="1 2">
    <name type="scientific">Racocetra persica</name>
    <dbReference type="NCBI Taxonomy" id="160502"/>
    <lineage>
        <taxon>Eukaryota</taxon>
        <taxon>Fungi</taxon>
        <taxon>Fungi incertae sedis</taxon>
        <taxon>Mucoromycota</taxon>
        <taxon>Glomeromycotina</taxon>
        <taxon>Glomeromycetes</taxon>
        <taxon>Diversisporales</taxon>
        <taxon>Gigasporaceae</taxon>
        <taxon>Racocetra</taxon>
    </lineage>
</organism>
<dbReference type="Proteomes" id="UP000789920">
    <property type="component" value="Unassembled WGS sequence"/>
</dbReference>